<dbReference type="HAMAP" id="MF_00154">
    <property type="entry name" value="CyoE_CtaB"/>
    <property type="match status" value="1"/>
</dbReference>
<evidence type="ECO:0000256" key="6">
    <source>
        <dbReference type="ARBA" id="ARBA00022692"/>
    </source>
</evidence>
<dbReference type="InterPro" id="IPR006369">
    <property type="entry name" value="Protohaem_IX_farnesylTrfase"/>
</dbReference>
<evidence type="ECO:0000256" key="13">
    <source>
        <dbReference type="SAM" id="MobiDB-lite"/>
    </source>
</evidence>
<accession>A0AA40DRF7</accession>
<evidence type="ECO:0000256" key="1">
    <source>
        <dbReference type="ARBA" id="ARBA00004013"/>
    </source>
</evidence>
<feature type="transmembrane region" description="Helical" evidence="14">
    <location>
        <begin position="492"/>
        <end position="509"/>
    </location>
</feature>
<evidence type="ECO:0000256" key="14">
    <source>
        <dbReference type="SAM" id="Phobius"/>
    </source>
</evidence>
<protein>
    <recommendedName>
        <fullName evidence="4">Protoheme IX farnesyltransferase, mitochondrial</fullName>
    </recommendedName>
    <alternativeName>
        <fullName evidence="12">Heme O synthase</fullName>
    </alternativeName>
</protein>
<dbReference type="EMBL" id="JAUIRO010000005">
    <property type="protein sequence ID" value="KAK0712820.1"/>
    <property type="molecule type" value="Genomic_DNA"/>
</dbReference>
<dbReference type="CDD" id="cd13957">
    <property type="entry name" value="PT_UbiA_Cox10"/>
    <property type="match status" value="1"/>
</dbReference>
<dbReference type="GeneID" id="85325510"/>
<dbReference type="InterPro" id="IPR044878">
    <property type="entry name" value="UbiA_sf"/>
</dbReference>
<evidence type="ECO:0000256" key="11">
    <source>
        <dbReference type="ARBA" id="ARBA00023136"/>
    </source>
</evidence>
<evidence type="ECO:0000313" key="16">
    <source>
        <dbReference type="Proteomes" id="UP001172101"/>
    </source>
</evidence>
<dbReference type="NCBIfam" id="TIGR01473">
    <property type="entry name" value="cyoE_ctaB"/>
    <property type="match status" value="1"/>
</dbReference>
<dbReference type="RefSeq" id="XP_060294143.1">
    <property type="nucleotide sequence ID" value="XM_060442240.1"/>
</dbReference>
<organism evidence="15 16">
    <name type="scientific">Lasiosphaeria miniovina</name>
    <dbReference type="NCBI Taxonomy" id="1954250"/>
    <lineage>
        <taxon>Eukaryota</taxon>
        <taxon>Fungi</taxon>
        <taxon>Dikarya</taxon>
        <taxon>Ascomycota</taxon>
        <taxon>Pezizomycotina</taxon>
        <taxon>Sordariomycetes</taxon>
        <taxon>Sordariomycetidae</taxon>
        <taxon>Sordariales</taxon>
        <taxon>Lasiosphaeriaceae</taxon>
        <taxon>Lasiosphaeria</taxon>
    </lineage>
</organism>
<keyword evidence="16" id="KW-1185">Reference proteome</keyword>
<dbReference type="AlphaFoldDB" id="A0AA40DRF7"/>
<feature type="region of interest" description="Disordered" evidence="13">
    <location>
        <begin position="526"/>
        <end position="555"/>
    </location>
</feature>
<feature type="transmembrane region" description="Helical" evidence="14">
    <location>
        <begin position="294"/>
        <end position="316"/>
    </location>
</feature>
<dbReference type="Pfam" id="PF01040">
    <property type="entry name" value="UbiA"/>
    <property type="match status" value="1"/>
</dbReference>
<feature type="transmembrane region" description="Helical" evidence="14">
    <location>
        <begin position="249"/>
        <end position="273"/>
    </location>
</feature>
<dbReference type="PANTHER" id="PTHR43448">
    <property type="entry name" value="PROTOHEME IX FARNESYLTRANSFERASE, MITOCHONDRIAL"/>
    <property type="match status" value="1"/>
</dbReference>
<dbReference type="Proteomes" id="UP001172101">
    <property type="component" value="Unassembled WGS sequence"/>
</dbReference>
<dbReference type="InterPro" id="IPR000537">
    <property type="entry name" value="UbiA_prenyltransferase"/>
</dbReference>
<dbReference type="GO" id="GO:0008495">
    <property type="term" value="F:protoheme IX farnesyltransferase activity"/>
    <property type="evidence" value="ECO:0007669"/>
    <property type="project" value="InterPro"/>
</dbReference>
<evidence type="ECO:0000256" key="4">
    <source>
        <dbReference type="ARBA" id="ARBA00016335"/>
    </source>
</evidence>
<keyword evidence="6 14" id="KW-0812">Transmembrane</keyword>
<evidence type="ECO:0000256" key="5">
    <source>
        <dbReference type="ARBA" id="ARBA00022679"/>
    </source>
</evidence>
<comment type="similarity">
    <text evidence="3">Belongs to the UbiA prenyltransferase family.</text>
</comment>
<keyword evidence="9" id="KW-0496">Mitochondrion</keyword>
<dbReference type="FunFam" id="1.10.357.140:FF:000004">
    <property type="entry name" value="Protoheme IX farnesyltransferase, mitochondrial"/>
    <property type="match status" value="1"/>
</dbReference>
<dbReference type="InterPro" id="IPR016315">
    <property type="entry name" value="Protohaem_IX_farnesylTrfase_mt"/>
</dbReference>
<evidence type="ECO:0000256" key="7">
    <source>
        <dbReference type="ARBA" id="ARBA00022946"/>
    </source>
</evidence>
<keyword evidence="10" id="KW-0350">Heme biosynthesis</keyword>
<keyword evidence="8 14" id="KW-1133">Transmembrane helix</keyword>
<proteinExistence type="inferred from homology"/>
<comment type="caution">
    <text evidence="15">The sequence shown here is derived from an EMBL/GenBank/DDBJ whole genome shotgun (WGS) entry which is preliminary data.</text>
</comment>
<comment type="subcellular location">
    <subcellularLocation>
        <location evidence="2">Mitochondrion membrane</location>
        <topology evidence="2">Multi-pass membrane protein</topology>
    </subcellularLocation>
</comment>
<evidence type="ECO:0000256" key="3">
    <source>
        <dbReference type="ARBA" id="ARBA00005985"/>
    </source>
</evidence>
<keyword evidence="5" id="KW-0808">Transferase</keyword>
<keyword evidence="11 14" id="KW-0472">Membrane</keyword>
<sequence length="555" mass="58891">MRPPIPGLRPSLLDNVCWQCTRRVLRQSAPRTTTRPRLSLSAPSTTVTTARRLFSQPSLPSASASAVASTSTSIPASFPRKQFSAGYFLSNSLLTRANGTRDARPTPNSLGRPPTTSVEQQHTGATSAAPVSAAAATAEAVDILPHRRRQAARQNAANLEPTITSSVGPTTTLPSDSTASLPPDASSILASVAARHPAHSFRRHLSALLSLSKPRLTVLVVLSAMVPYALYPVPAFLSPSALDAPSLSPLTLLFLTTGTTLCSAAANALNMLYEPDTDSKMSRTRARPLVRKLLTTRAAVLFSIGCGLAGTAALFLGVNPTVAFLGALNIALYAGVYTPLKRVSAANTWVGAVVGGIPPLMGWAAAAGESAVADGTWRELLFAADGSSTGGWLFAAVLFAWQFPHFMPLSWGIRDEYKAAGLRMLAWTNPARNGRVALRYSLVFVPLCAALCAAGITEWSFAATSLPVNLWLVREAVRFWRLEGLAGSARSLFWASVWHLPVVMVLALAQKKGMWARVWRSVAGQPLEEDGDEDGEWEDDDGPAVAPPVGRGKGL</sequence>
<evidence type="ECO:0000256" key="2">
    <source>
        <dbReference type="ARBA" id="ARBA00004225"/>
    </source>
</evidence>
<feature type="region of interest" description="Disordered" evidence="13">
    <location>
        <begin position="98"/>
        <end position="131"/>
    </location>
</feature>
<feature type="compositionally biased region" description="Polar residues" evidence="13">
    <location>
        <begin position="106"/>
        <end position="124"/>
    </location>
</feature>
<dbReference type="PANTHER" id="PTHR43448:SF2">
    <property type="entry name" value="PROTOHEME IX FARNESYLTRANSFERASE, MITOCHONDRIAL"/>
    <property type="match status" value="1"/>
</dbReference>
<keyword evidence="7" id="KW-0809">Transit peptide</keyword>
<feature type="transmembrane region" description="Helical" evidence="14">
    <location>
        <begin position="442"/>
        <end position="472"/>
    </location>
</feature>
<dbReference type="PROSITE" id="PS00943">
    <property type="entry name" value="UBIA"/>
    <property type="match status" value="1"/>
</dbReference>
<reference evidence="15" key="1">
    <citation type="submission" date="2023-06" db="EMBL/GenBank/DDBJ databases">
        <title>Genome-scale phylogeny and comparative genomics of the fungal order Sordariales.</title>
        <authorList>
            <consortium name="Lawrence Berkeley National Laboratory"/>
            <person name="Hensen N."/>
            <person name="Bonometti L."/>
            <person name="Westerberg I."/>
            <person name="Brannstrom I.O."/>
            <person name="Guillou S."/>
            <person name="Cros-Aarteil S."/>
            <person name="Calhoun S."/>
            <person name="Haridas S."/>
            <person name="Kuo A."/>
            <person name="Mondo S."/>
            <person name="Pangilinan J."/>
            <person name="Riley R."/>
            <person name="LaButti K."/>
            <person name="Andreopoulos B."/>
            <person name="Lipzen A."/>
            <person name="Chen C."/>
            <person name="Yanf M."/>
            <person name="Daum C."/>
            <person name="Ng V."/>
            <person name="Clum A."/>
            <person name="Steindorff A."/>
            <person name="Ohm R."/>
            <person name="Martin F."/>
            <person name="Silar P."/>
            <person name="Natvig D."/>
            <person name="Lalanne C."/>
            <person name="Gautier V."/>
            <person name="Ament-velasquez S.L."/>
            <person name="Kruys A."/>
            <person name="Hutchinson M.I."/>
            <person name="Powell A.J."/>
            <person name="Barry K."/>
            <person name="Miller A.N."/>
            <person name="Grigoriev I.V."/>
            <person name="Debuchy R."/>
            <person name="Gladieux P."/>
            <person name="Thoren M.H."/>
            <person name="Johannesson H."/>
        </authorList>
    </citation>
    <scope>NUCLEOTIDE SEQUENCE</scope>
    <source>
        <strain evidence="15">SMH2392-1A</strain>
    </source>
</reference>
<dbReference type="Gene3D" id="1.10.357.140">
    <property type="entry name" value="UbiA prenyltransferase"/>
    <property type="match status" value="1"/>
</dbReference>
<name>A0AA40DRF7_9PEZI</name>
<feature type="transmembrane region" description="Helical" evidence="14">
    <location>
        <begin position="322"/>
        <end position="340"/>
    </location>
</feature>
<feature type="transmembrane region" description="Helical" evidence="14">
    <location>
        <begin position="347"/>
        <end position="368"/>
    </location>
</feature>
<evidence type="ECO:0000256" key="8">
    <source>
        <dbReference type="ARBA" id="ARBA00022989"/>
    </source>
</evidence>
<gene>
    <name evidence="15" type="ORF">B0T26DRAFT_715344</name>
</gene>
<evidence type="ECO:0000256" key="10">
    <source>
        <dbReference type="ARBA" id="ARBA00023133"/>
    </source>
</evidence>
<dbReference type="GO" id="GO:0031966">
    <property type="term" value="C:mitochondrial membrane"/>
    <property type="evidence" value="ECO:0007669"/>
    <property type="project" value="UniProtKB-SubCell"/>
</dbReference>
<dbReference type="GO" id="GO:0006784">
    <property type="term" value="P:heme A biosynthetic process"/>
    <property type="evidence" value="ECO:0007669"/>
    <property type="project" value="TreeGrafter"/>
</dbReference>
<feature type="region of interest" description="Disordered" evidence="13">
    <location>
        <begin position="148"/>
        <end position="180"/>
    </location>
</feature>
<feature type="compositionally biased region" description="Polar residues" evidence="13">
    <location>
        <begin position="161"/>
        <end position="180"/>
    </location>
</feature>
<feature type="compositionally biased region" description="Acidic residues" evidence="13">
    <location>
        <begin position="527"/>
        <end position="542"/>
    </location>
</feature>
<dbReference type="PIRSF" id="PIRSF001773">
    <property type="entry name" value="COX10"/>
    <property type="match status" value="1"/>
</dbReference>
<dbReference type="InterPro" id="IPR030470">
    <property type="entry name" value="UbiA_prenylTrfase_CS"/>
</dbReference>
<evidence type="ECO:0000256" key="12">
    <source>
        <dbReference type="ARBA" id="ARBA00030253"/>
    </source>
</evidence>
<comment type="function">
    <text evidence="1">Converts protoheme IX and farnesyl diphosphate to heme O.</text>
</comment>
<feature type="transmembrane region" description="Helical" evidence="14">
    <location>
        <begin position="216"/>
        <end position="237"/>
    </location>
</feature>
<evidence type="ECO:0000256" key="9">
    <source>
        <dbReference type="ARBA" id="ARBA00023128"/>
    </source>
</evidence>
<evidence type="ECO:0000313" key="15">
    <source>
        <dbReference type="EMBL" id="KAK0712820.1"/>
    </source>
</evidence>